<organism evidence="4 5">
    <name type="scientific">Patiria miniata</name>
    <name type="common">Bat star</name>
    <name type="synonym">Asterina miniata</name>
    <dbReference type="NCBI Taxonomy" id="46514"/>
    <lineage>
        <taxon>Eukaryota</taxon>
        <taxon>Metazoa</taxon>
        <taxon>Echinodermata</taxon>
        <taxon>Eleutherozoa</taxon>
        <taxon>Asterozoa</taxon>
        <taxon>Asteroidea</taxon>
        <taxon>Valvatacea</taxon>
        <taxon>Valvatida</taxon>
        <taxon>Asterinidae</taxon>
        <taxon>Patiria</taxon>
    </lineage>
</organism>
<dbReference type="Proteomes" id="UP000887568">
    <property type="component" value="Unplaced"/>
</dbReference>
<dbReference type="AlphaFoldDB" id="A0A914BA54"/>
<keyword evidence="2" id="KW-0812">Transmembrane</keyword>
<keyword evidence="2" id="KW-1133">Transmembrane helix</keyword>
<reference evidence="4" key="1">
    <citation type="submission" date="2022-11" db="UniProtKB">
        <authorList>
            <consortium name="EnsemblMetazoa"/>
        </authorList>
    </citation>
    <scope>IDENTIFICATION</scope>
</reference>
<proteinExistence type="predicted"/>
<dbReference type="EnsemblMetazoa" id="XM_038217150.1">
    <property type="protein sequence ID" value="XP_038073078.1"/>
    <property type="gene ID" value="LOC119741402"/>
</dbReference>
<dbReference type="RefSeq" id="XP_038073078.1">
    <property type="nucleotide sequence ID" value="XM_038217150.1"/>
</dbReference>
<keyword evidence="2" id="KW-0472">Membrane</keyword>
<evidence type="ECO:0000256" key="3">
    <source>
        <dbReference type="SAM" id="SignalP"/>
    </source>
</evidence>
<keyword evidence="3" id="KW-0732">Signal</keyword>
<evidence type="ECO:0000313" key="5">
    <source>
        <dbReference type="Proteomes" id="UP000887568"/>
    </source>
</evidence>
<feature type="signal peptide" evidence="3">
    <location>
        <begin position="1"/>
        <end position="21"/>
    </location>
</feature>
<dbReference type="OMA" id="IWENADE"/>
<feature type="transmembrane region" description="Helical" evidence="2">
    <location>
        <begin position="88"/>
        <end position="111"/>
    </location>
</feature>
<name>A0A914BA54_PATMI</name>
<feature type="chain" id="PRO_5037065008" evidence="3">
    <location>
        <begin position="22"/>
        <end position="195"/>
    </location>
</feature>
<evidence type="ECO:0000256" key="1">
    <source>
        <dbReference type="SAM" id="MobiDB-lite"/>
    </source>
</evidence>
<evidence type="ECO:0000256" key="2">
    <source>
        <dbReference type="SAM" id="Phobius"/>
    </source>
</evidence>
<dbReference type="GeneID" id="119741402"/>
<accession>A0A914BA54</accession>
<keyword evidence="5" id="KW-1185">Reference proteome</keyword>
<dbReference type="CDD" id="cd12087">
    <property type="entry name" value="TM_EGFR-like"/>
    <property type="match status" value="1"/>
</dbReference>
<protein>
    <submittedName>
        <fullName evidence="4">Uncharacterized protein</fullName>
    </submittedName>
</protein>
<sequence length="195" mass="21382">MAANTNLVCILLLSVFGQSIGDRCPGYTDPFGDYVEAFDCPRPDYWADDPDETYCCISSSGTNNFCCDEYSYETFYNDSSGSGWSTTYTVVIVIAVLIAFVVFSLILRAVIRRRSIRQGPAVNVSPPGHYNPYAENDVTYHPPPPPPIPMQSATTSPPPPNAPPANYYEARMDDPPPPYPGYPVPPLGDENGKPE</sequence>
<feature type="compositionally biased region" description="Pro residues" evidence="1">
    <location>
        <begin position="175"/>
        <end position="186"/>
    </location>
</feature>
<evidence type="ECO:0000313" key="4">
    <source>
        <dbReference type="EnsemblMetazoa" id="XP_038073078.1"/>
    </source>
</evidence>
<feature type="region of interest" description="Disordered" evidence="1">
    <location>
        <begin position="133"/>
        <end position="195"/>
    </location>
</feature>